<dbReference type="PANTHER" id="PTHR44591:SF23">
    <property type="entry name" value="CHEY SUBFAMILY"/>
    <property type="match status" value="1"/>
</dbReference>
<evidence type="ECO:0000256" key="1">
    <source>
        <dbReference type="ARBA" id="ARBA00022553"/>
    </source>
</evidence>
<dbReference type="InterPro" id="IPR001789">
    <property type="entry name" value="Sig_transdc_resp-reg_receiver"/>
</dbReference>
<dbReference type="Pfam" id="PF00072">
    <property type="entry name" value="Response_reg"/>
    <property type="match status" value="1"/>
</dbReference>
<organism evidence="4 5">
    <name type="scientific">Stieleria marina</name>
    <dbReference type="NCBI Taxonomy" id="1930275"/>
    <lineage>
        <taxon>Bacteria</taxon>
        <taxon>Pseudomonadati</taxon>
        <taxon>Planctomycetota</taxon>
        <taxon>Planctomycetia</taxon>
        <taxon>Pirellulales</taxon>
        <taxon>Pirellulaceae</taxon>
        <taxon>Stieleria</taxon>
    </lineage>
</organism>
<dbReference type="InterPro" id="IPR011006">
    <property type="entry name" value="CheY-like_superfamily"/>
</dbReference>
<protein>
    <submittedName>
        <fullName evidence="4">Cell cycle response regulator CtrA</fullName>
    </submittedName>
</protein>
<dbReference type="RefSeq" id="WP_419189174.1">
    <property type="nucleotide sequence ID" value="NZ_CP036526.1"/>
</dbReference>
<dbReference type="PANTHER" id="PTHR44591">
    <property type="entry name" value="STRESS RESPONSE REGULATOR PROTEIN 1"/>
    <property type="match status" value="1"/>
</dbReference>
<name>A0A517NYE8_9BACT</name>
<dbReference type="Gene3D" id="3.40.50.2300">
    <property type="match status" value="1"/>
</dbReference>
<keyword evidence="5" id="KW-1185">Reference proteome</keyword>
<dbReference type="PROSITE" id="PS50110">
    <property type="entry name" value="RESPONSE_REGULATORY"/>
    <property type="match status" value="1"/>
</dbReference>
<dbReference type="Proteomes" id="UP000319817">
    <property type="component" value="Chromosome"/>
</dbReference>
<accession>A0A517NYE8</accession>
<dbReference type="SMART" id="SM00448">
    <property type="entry name" value="REC"/>
    <property type="match status" value="1"/>
</dbReference>
<gene>
    <name evidence="4" type="primary">ctrA</name>
    <name evidence="4" type="ORF">K239x_41500</name>
</gene>
<evidence type="ECO:0000256" key="2">
    <source>
        <dbReference type="PROSITE-ProRule" id="PRU00169"/>
    </source>
</evidence>
<evidence type="ECO:0000313" key="5">
    <source>
        <dbReference type="Proteomes" id="UP000319817"/>
    </source>
</evidence>
<dbReference type="AlphaFoldDB" id="A0A517NYE8"/>
<dbReference type="InterPro" id="IPR050595">
    <property type="entry name" value="Bact_response_regulator"/>
</dbReference>
<dbReference type="GO" id="GO:0000160">
    <property type="term" value="P:phosphorelay signal transduction system"/>
    <property type="evidence" value="ECO:0007669"/>
    <property type="project" value="InterPro"/>
</dbReference>
<feature type="modified residue" description="4-aspartylphosphate" evidence="2">
    <location>
        <position position="53"/>
    </location>
</feature>
<dbReference type="SUPFAM" id="SSF52172">
    <property type="entry name" value="CheY-like"/>
    <property type="match status" value="1"/>
</dbReference>
<reference evidence="4 5" key="1">
    <citation type="submission" date="2019-02" db="EMBL/GenBank/DDBJ databases">
        <title>Deep-cultivation of Planctomycetes and their phenomic and genomic characterization uncovers novel biology.</title>
        <authorList>
            <person name="Wiegand S."/>
            <person name="Jogler M."/>
            <person name="Boedeker C."/>
            <person name="Pinto D."/>
            <person name="Vollmers J."/>
            <person name="Rivas-Marin E."/>
            <person name="Kohn T."/>
            <person name="Peeters S.H."/>
            <person name="Heuer A."/>
            <person name="Rast P."/>
            <person name="Oberbeckmann S."/>
            <person name="Bunk B."/>
            <person name="Jeske O."/>
            <person name="Meyerdierks A."/>
            <person name="Storesund J.E."/>
            <person name="Kallscheuer N."/>
            <person name="Luecker S."/>
            <person name="Lage O.M."/>
            <person name="Pohl T."/>
            <person name="Merkel B.J."/>
            <person name="Hornburger P."/>
            <person name="Mueller R.-W."/>
            <person name="Bruemmer F."/>
            <person name="Labrenz M."/>
            <person name="Spormann A.M."/>
            <person name="Op den Camp H."/>
            <person name="Overmann J."/>
            <person name="Amann R."/>
            <person name="Jetten M.S.M."/>
            <person name="Mascher T."/>
            <person name="Medema M.H."/>
            <person name="Devos D.P."/>
            <person name="Kaster A.-K."/>
            <person name="Ovreas L."/>
            <person name="Rohde M."/>
            <person name="Galperin M.Y."/>
            <person name="Jogler C."/>
        </authorList>
    </citation>
    <scope>NUCLEOTIDE SEQUENCE [LARGE SCALE GENOMIC DNA]</scope>
    <source>
        <strain evidence="4 5">K23_9</strain>
    </source>
</reference>
<proteinExistence type="predicted"/>
<feature type="domain" description="Response regulatory" evidence="3">
    <location>
        <begin position="4"/>
        <end position="118"/>
    </location>
</feature>
<sequence>MPKRILLIDDDHDILKATAMRLGSVGYDTVSNSNGAMGLKIAKSCIPDAIVLDLRMPGMTGLDVLRELKSSSEAAAIPIVVVSASLIDQQAALDGGANYFVKKPYNGAQLIEVIDAAIHESDSGANSVIPSFVL</sequence>
<dbReference type="EMBL" id="CP036526">
    <property type="protein sequence ID" value="QDT12142.1"/>
    <property type="molecule type" value="Genomic_DNA"/>
</dbReference>
<evidence type="ECO:0000313" key="4">
    <source>
        <dbReference type="EMBL" id="QDT12142.1"/>
    </source>
</evidence>
<evidence type="ECO:0000259" key="3">
    <source>
        <dbReference type="PROSITE" id="PS50110"/>
    </source>
</evidence>
<keyword evidence="1 2" id="KW-0597">Phosphoprotein</keyword>